<dbReference type="AlphaFoldDB" id="A0A9D4DYB9"/>
<dbReference type="InterPro" id="IPR036282">
    <property type="entry name" value="Glutathione-S-Trfase_C_sf"/>
</dbReference>
<name>A0A9D4DYB9_DREPO</name>
<keyword evidence="3" id="KW-1185">Reference proteome</keyword>
<dbReference type="Proteomes" id="UP000828390">
    <property type="component" value="Unassembled WGS sequence"/>
</dbReference>
<dbReference type="GO" id="GO:0006749">
    <property type="term" value="P:glutathione metabolic process"/>
    <property type="evidence" value="ECO:0007669"/>
    <property type="project" value="TreeGrafter"/>
</dbReference>
<organism evidence="2 3">
    <name type="scientific">Dreissena polymorpha</name>
    <name type="common">Zebra mussel</name>
    <name type="synonym">Mytilus polymorpha</name>
    <dbReference type="NCBI Taxonomy" id="45954"/>
    <lineage>
        <taxon>Eukaryota</taxon>
        <taxon>Metazoa</taxon>
        <taxon>Spiralia</taxon>
        <taxon>Lophotrochozoa</taxon>
        <taxon>Mollusca</taxon>
        <taxon>Bivalvia</taxon>
        <taxon>Autobranchia</taxon>
        <taxon>Heteroconchia</taxon>
        <taxon>Euheterodonta</taxon>
        <taxon>Imparidentia</taxon>
        <taxon>Neoheterodontei</taxon>
        <taxon>Myida</taxon>
        <taxon>Dreissenoidea</taxon>
        <taxon>Dreissenidae</taxon>
        <taxon>Dreissena</taxon>
    </lineage>
</organism>
<dbReference type="Gene3D" id="1.20.1050.10">
    <property type="match status" value="1"/>
</dbReference>
<dbReference type="EMBL" id="JAIWYP010000009">
    <property type="protein sequence ID" value="KAH3769060.1"/>
    <property type="molecule type" value="Genomic_DNA"/>
</dbReference>
<evidence type="ECO:0000313" key="2">
    <source>
        <dbReference type="EMBL" id="KAH3769060.1"/>
    </source>
</evidence>
<dbReference type="InterPro" id="IPR004046">
    <property type="entry name" value="GST_C"/>
</dbReference>
<sequence length="138" mass="16277">MQTRMLSESIVSWANSELHRAVGFNYIYPQFLDKYTLPDERANEALIEHGLKQLSHHLELLEKKYLEKSTFLTGNRITIADTYVATILLQTEWLGTKLSMWPHVEKWLSRVKNQVFWDVVHSSHTVFLRELESRALFD</sequence>
<dbReference type="PANTHER" id="PTHR43917">
    <property type="match status" value="1"/>
</dbReference>
<dbReference type="InterPro" id="IPR010987">
    <property type="entry name" value="Glutathione-S-Trfase_C-like"/>
</dbReference>
<dbReference type="PROSITE" id="PS50405">
    <property type="entry name" value="GST_CTER"/>
    <property type="match status" value="1"/>
</dbReference>
<reference evidence="2" key="1">
    <citation type="journal article" date="2019" name="bioRxiv">
        <title>The Genome of the Zebra Mussel, Dreissena polymorpha: A Resource for Invasive Species Research.</title>
        <authorList>
            <person name="McCartney M.A."/>
            <person name="Auch B."/>
            <person name="Kono T."/>
            <person name="Mallez S."/>
            <person name="Zhang Y."/>
            <person name="Obille A."/>
            <person name="Becker A."/>
            <person name="Abrahante J.E."/>
            <person name="Garbe J."/>
            <person name="Badalamenti J.P."/>
            <person name="Herman A."/>
            <person name="Mangelson H."/>
            <person name="Liachko I."/>
            <person name="Sullivan S."/>
            <person name="Sone E.D."/>
            <person name="Koren S."/>
            <person name="Silverstein K.A.T."/>
            <person name="Beckman K.B."/>
            <person name="Gohl D.M."/>
        </authorList>
    </citation>
    <scope>NUCLEOTIDE SEQUENCE</scope>
    <source>
        <strain evidence="2">Duluth1</strain>
        <tissue evidence="2">Whole animal</tissue>
    </source>
</reference>
<dbReference type="PANTHER" id="PTHR43917:SF8">
    <property type="entry name" value="GH16740P-RELATED"/>
    <property type="match status" value="1"/>
</dbReference>
<dbReference type="GO" id="GO:0005737">
    <property type="term" value="C:cytoplasm"/>
    <property type="evidence" value="ECO:0007669"/>
    <property type="project" value="TreeGrafter"/>
</dbReference>
<gene>
    <name evidence="2" type="ORF">DPMN_170307</name>
</gene>
<accession>A0A9D4DYB9</accession>
<reference evidence="2" key="2">
    <citation type="submission" date="2020-11" db="EMBL/GenBank/DDBJ databases">
        <authorList>
            <person name="McCartney M.A."/>
            <person name="Auch B."/>
            <person name="Kono T."/>
            <person name="Mallez S."/>
            <person name="Becker A."/>
            <person name="Gohl D.M."/>
            <person name="Silverstein K.A.T."/>
            <person name="Koren S."/>
            <person name="Bechman K.B."/>
            <person name="Herman A."/>
            <person name="Abrahante J.E."/>
            <person name="Garbe J."/>
        </authorList>
    </citation>
    <scope>NUCLEOTIDE SEQUENCE</scope>
    <source>
        <strain evidence="2">Duluth1</strain>
        <tissue evidence="2">Whole animal</tissue>
    </source>
</reference>
<dbReference type="GO" id="GO:0004364">
    <property type="term" value="F:glutathione transferase activity"/>
    <property type="evidence" value="ECO:0007669"/>
    <property type="project" value="TreeGrafter"/>
</dbReference>
<comment type="caution">
    <text evidence="2">The sequence shown here is derived from an EMBL/GenBank/DDBJ whole genome shotgun (WGS) entry which is preliminary data.</text>
</comment>
<protein>
    <recommendedName>
        <fullName evidence="1">GST C-terminal domain-containing protein</fullName>
    </recommendedName>
</protein>
<evidence type="ECO:0000313" key="3">
    <source>
        <dbReference type="Proteomes" id="UP000828390"/>
    </source>
</evidence>
<dbReference type="Pfam" id="PF00043">
    <property type="entry name" value="GST_C"/>
    <property type="match status" value="1"/>
</dbReference>
<proteinExistence type="predicted"/>
<dbReference type="InterPro" id="IPR051369">
    <property type="entry name" value="GST_Theta"/>
</dbReference>
<dbReference type="SUPFAM" id="SSF47616">
    <property type="entry name" value="GST C-terminal domain-like"/>
    <property type="match status" value="1"/>
</dbReference>
<evidence type="ECO:0000259" key="1">
    <source>
        <dbReference type="PROSITE" id="PS50405"/>
    </source>
</evidence>
<feature type="domain" description="GST C-terminal" evidence="1">
    <location>
        <begin position="1"/>
        <end position="137"/>
    </location>
</feature>